<dbReference type="InterPro" id="IPR020084">
    <property type="entry name" value="NUDIX_hydrolase_CS"/>
</dbReference>
<dbReference type="GO" id="GO:0006753">
    <property type="term" value="P:nucleoside phosphate metabolic process"/>
    <property type="evidence" value="ECO:0007669"/>
    <property type="project" value="TreeGrafter"/>
</dbReference>
<dbReference type="STRING" id="573061.Clocel_3479"/>
<dbReference type="eggNOG" id="COG0494">
    <property type="taxonomic scope" value="Bacteria"/>
</dbReference>
<dbReference type="AlphaFoldDB" id="D9SVU5"/>
<evidence type="ECO:0000313" key="6">
    <source>
        <dbReference type="Proteomes" id="UP000002730"/>
    </source>
</evidence>
<proteinExistence type="inferred from homology"/>
<sequence length="175" mass="20175">MIHKRLSRDIIYQSPWVNLYVDKVVFPDGAIVEKHHYLDFSKESVAVIIENHKQEILLIEAYRYITSSVGWEIPAGGIEEGETIIEAAVRETFEETGYKIEEPKFIYSYNPSNGISNQVFHIVKAKALSNVHSFDKNEVKSVKWFSVEEIRGMLDRKEIVDGFSLTGLLLHMMRV</sequence>
<dbReference type="PROSITE" id="PS51462">
    <property type="entry name" value="NUDIX"/>
    <property type="match status" value="1"/>
</dbReference>
<dbReference type="PANTHER" id="PTHR11839:SF18">
    <property type="entry name" value="NUDIX HYDROLASE DOMAIN-CONTAINING PROTEIN"/>
    <property type="match status" value="1"/>
</dbReference>
<comment type="cofactor">
    <cofactor evidence="1">
        <name>Mg(2+)</name>
        <dbReference type="ChEBI" id="CHEBI:18420"/>
    </cofactor>
</comment>
<comment type="similarity">
    <text evidence="3">Belongs to the Nudix hydrolase family.</text>
</comment>
<dbReference type="SUPFAM" id="SSF55811">
    <property type="entry name" value="Nudix"/>
    <property type="match status" value="1"/>
</dbReference>
<keyword evidence="2 3" id="KW-0378">Hydrolase</keyword>
<evidence type="ECO:0000256" key="1">
    <source>
        <dbReference type="ARBA" id="ARBA00001946"/>
    </source>
</evidence>
<feature type="domain" description="Nudix hydrolase" evidence="4">
    <location>
        <begin position="40"/>
        <end position="167"/>
    </location>
</feature>
<evidence type="ECO:0000256" key="2">
    <source>
        <dbReference type="ARBA" id="ARBA00022801"/>
    </source>
</evidence>
<dbReference type="OrthoDB" id="9806150at2"/>
<evidence type="ECO:0000259" key="4">
    <source>
        <dbReference type="PROSITE" id="PS51462"/>
    </source>
</evidence>
<dbReference type="InterPro" id="IPR000086">
    <property type="entry name" value="NUDIX_hydrolase_dom"/>
</dbReference>
<gene>
    <name evidence="5" type="ordered locus">Clocel_3479</name>
</gene>
<dbReference type="Gene3D" id="3.90.79.10">
    <property type="entry name" value="Nucleoside Triphosphate Pyrophosphohydrolase"/>
    <property type="match status" value="1"/>
</dbReference>
<protein>
    <submittedName>
        <fullName evidence="5">NUDIX hydrolase</fullName>
    </submittedName>
</protein>
<dbReference type="PRINTS" id="PR00502">
    <property type="entry name" value="NUDIXFAMILY"/>
</dbReference>
<dbReference type="GO" id="GO:0016462">
    <property type="term" value="F:pyrophosphatase activity"/>
    <property type="evidence" value="ECO:0007669"/>
    <property type="project" value="UniProtKB-ARBA"/>
</dbReference>
<dbReference type="RefSeq" id="WP_013291849.1">
    <property type="nucleotide sequence ID" value="NC_014393.1"/>
</dbReference>
<dbReference type="PROSITE" id="PS00893">
    <property type="entry name" value="NUDIX_BOX"/>
    <property type="match status" value="1"/>
</dbReference>
<dbReference type="CDD" id="cd03424">
    <property type="entry name" value="NUDIX_ADPRase_Nudt5_UGPPase_Nudt14"/>
    <property type="match status" value="1"/>
</dbReference>
<dbReference type="GO" id="GO:0005829">
    <property type="term" value="C:cytosol"/>
    <property type="evidence" value="ECO:0007669"/>
    <property type="project" value="TreeGrafter"/>
</dbReference>
<dbReference type="InterPro" id="IPR015797">
    <property type="entry name" value="NUDIX_hydrolase-like_dom_sf"/>
</dbReference>
<evidence type="ECO:0000256" key="3">
    <source>
        <dbReference type="RuleBase" id="RU003476"/>
    </source>
</evidence>
<dbReference type="KEGG" id="ccb:Clocel_3479"/>
<dbReference type="EMBL" id="CP002160">
    <property type="protein sequence ID" value="ADL53156.1"/>
    <property type="molecule type" value="Genomic_DNA"/>
</dbReference>
<evidence type="ECO:0000313" key="5">
    <source>
        <dbReference type="EMBL" id="ADL53156.1"/>
    </source>
</evidence>
<dbReference type="Proteomes" id="UP000002730">
    <property type="component" value="Chromosome"/>
</dbReference>
<dbReference type="Pfam" id="PF00293">
    <property type="entry name" value="NUDIX"/>
    <property type="match status" value="1"/>
</dbReference>
<accession>D9SVU5</accession>
<dbReference type="HOGENOM" id="CLU_062658_5_2_9"/>
<dbReference type="InterPro" id="IPR020476">
    <property type="entry name" value="Nudix_hydrolase"/>
</dbReference>
<dbReference type="GO" id="GO:0019693">
    <property type="term" value="P:ribose phosphate metabolic process"/>
    <property type="evidence" value="ECO:0007669"/>
    <property type="project" value="TreeGrafter"/>
</dbReference>
<keyword evidence="6" id="KW-1185">Reference proteome</keyword>
<organism evidence="5 6">
    <name type="scientific">Clostridium cellulovorans (strain ATCC 35296 / DSM 3052 / OCM 3 / 743B)</name>
    <dbReference type="NCBI Taxonomy" id="573061"/>
    <lineage>
        <taxon>Bacteria</taxon>
        <taxon>Bacillati</taxon>
        <taxon>Bacillota</taxon>
        <taxon>Clostridia</taxon>
        <taxon>Eubacteriales</taxon>
        <taxon>Clostridiaceae</taxon>
        <taxon>Clostridium</taxon>
    </lineage>
</organism>
<reference evidence="5 6" key="1">
    <citation type="submission" date="2010-08" db="EMBL/GenBank/DDBJ databases">
        <title>Complete sequence of Clostridium cellulovorans 743B.</title>
        <authorList>
            <consortium name="US DOE Joint Genome Institute"/>
            <person name="Lucas S."/>
            <person name="Copeland A."/>
            <person name="Lapidus A."/>
            <person name="Cheng J.-F."/>
            <person name="Bruce D."/>
            <person name="Goodwin L."/>
            <person name="Pitluck S."/>
            <person name="Chertkov O."/>
            <person name="Detter J.C."/>
            <person name="Han C."/>
            <person name="Tapia R."/>
            <person name="Land M."/>
            <person name="Hauser L."/>
            <person name="Chang Y.-J."/>
            <person name="Jeffries C."/>
            <person name="Kyrpides N."/>
            <person name="Ivanova N."/>
            <person name="Mikhailova N."/>
            <person name="Hemme C.L."/>
            <person name="Woyke T."/>
        </authorList>
    </citation>
    <scope>NUCLEOTIDE SEQUENCE [LARGE SCALE GENOMIC DNA]</scope>
    <source>
        <strain evidence="6">ATCC 35296 / DSM 3052 / OCM 3 / 743B</strain>
    </source>
</reference>
<dbReference type="PANTHER" id="PTHR11839">
    <property type="entry name" value="UDP/ADP-SUGAR PYROPHOSPHATASE"/>
    <property type="match status" value="1"/>
</dbReference>
<name>D9SVU5_CLOC7</name>